<dbReference type="InParanoid" id="C5LFX6"/>
<dbReference type="OrthoDB" id="10486376at2759"/>
<protein>
    <recommendedName>
        <fullName evidence="3">Pseudouridine synthase RsuA/RluA-like domain-containing protein</fullName>
    </recommendedName>
</protein>
<dbReference type="OMA" id="NTWEHRY"/>
<sequence>MLSSLGRWQLSRPVRLPKHTSLLPRVVFNTWEHRYCVVYKPYGWSMRNDGTALGRPSLETTFTPFLPGNSSPEIHSGQNEELDRMKQDLPLPDEIDQPRDRLRDGKLHFPINVEVGVAGLCVVCTDKSISRQFKTHYREHALRQTFRLLARPALSPHSTDFFSPDGRLLEYGVVESCMSWSKDDQRWQPVECSSNDSTVGTEFRLVEAGVGDLCMYEVMTTPSKPGYITAHFAEGGLDIVENSDGLPYMQLSRLEFPDPLNPTGKSIIINVEPEQEMVAALHGQILSA</sequence>
<dbReference type="AlphaFoldDB" id="C5LFX6"/>
<keyword evidence="2" id="KW-1185">Reference proteome</keyword>
<evidence type="ECO:0000313" key="2">
    <source>
        <dbReference type="Proteomes" id="UP000007800"/>
    </source>
</evidence>
<dbReference type="RefSeq" id="XP_002772541.1">
    <property type="nucleotide sequence ID" value="XM_002772495.1"/>
</dbReference>
<dbReference type="EMBL" id="GG681697">
    <property type="protein sequence ID" value="EER04357.1"/>
    <property type="molecule type" value="Genomic_DNA"/>
</dbReference>
<proteinExistence type="predicted"/>
<organism evidence="2">
    <name type="scientific">Perkinsus marinus (strain ATCC 50983 / TXsc)</name>
    <dbReference type="NCBI Taxonomy" id="423536"/>
    <lineage>
        <taxon>Eukaryota</taxon>
        <taxon>Sar</taxon>
        <taxon>Alveolata</taxon>
        <taxon>Perkinsozoa</taxon>
        <taxon>Perkinsea</taxon>
        <taxon>Perkinsida</taxon>
        <taxon>Perkinsidae</taxon>
        <taxon>Perkinsus</taxon>
    </lineage>
</organism>
<reference evidence="1 2" key="1">
    <citation type="submission" date="2008-07" db="EMBL/GenBank/DDBJ databases">
        <authorList>
            <person name="El-Sayed N."/>
            <person name="Caler E."/>
            <person name="Inman J."/>
            <person name="Amedeo P."/>
            <person name="Hass B."/>
            <person name="Wortman J."/>
        </authorList>
    </citation>
    <scope>NUCLEOTIDE SEQUENCE [LARGE SCALE GENOMIC DNA]</scope>
    <source>
        <strain evidence="2">ATCC 50983 / TXsc</strain>
    </source>
</reference>
<dbReference type="GeneID" id="9037010"/>
<gene>
    <name evidence="1" type="ORF">Pmar_PMAR001865</name>
</gene>
<evidence type="ECO:0000313" key="1">
    <source>
        <dbReference type="EMBL" id="EER04357.1"/>
    </source>
</evidence>
<name>C5LFX6_PERM5</name>
<evidence type="ECO:0008006" key="3">
    <source>
        <dbReference type="Google" id="ProtNLM"/>
    </source>
</evidence>
<accession>C5LFX6</accession>
<dbReference type="Proteomes" id="UP000007800">
    <property type="component" value="Unassembled WGS sequence"/>
</dbReference>